<gene>
    <name evidence="6" type="ORF">AOQ84DRAFT_42671</name>
</gene>
<evidence type="ECO:0008006" key="8">
    <source>
        <dbReference type="Google" id="ProtNLM"/>
    </source>
</evidence>
<feature type="domain" description="GPI inositol-deacylase winged helix" evidence="3">
    <location>
        <begin position="561"/>
        <end position="652"/>
    </location>
</feature>
<proteinExistence type="predicted"/>
<accession>A0A8E2F0J4</accession>
<evidence type="ECO:0000256" key="2">
    <source>
        <dbReference type="SAM" id="MobiDB-lite"/>
    </source>
</evidence>
<dbReference type="InterPro" id="IPR054471">
    <property type="entry name" value="GPIID_WHD"/>
</dbReference>
<sequence>MRYSPCASADELLEGLQGLEALAKKRLKKLSTRVAASIKTFNDRLQPYFEVVNTFIQSNPQYTALMWGALRLILQLASNFVTFFEKLVTVLERLIESFPQYAMIADLCKDKVSTRMKSHLENVYLDIFQFFQSVARVFTNSRGGLRKTPIVIGELLWKPFNVRFDEVLGRMAHHRDLVNSELDIIRAQAANDAEAAAAHERSLEAKERYEAEKSRRQLEEHSRRTNEAWKLIDEGRKDETYREIRHWISAPNFAETLQNSQELREDGTNNWLFKNKIFSDWRTSPWSPKSTSNQRKTGGNVLWIHGNPGSGKTVLASSVVKELQDCRSGDTDTADVGYYFFKLDSPTLAVASAAYSSILTQILHTHRRDEAYMNKFAFAMSSAAGGQERATSLEVVDLLHICLQELRNIYLIIDGVDECDDNTKLMRDIHSLSTRSNTKVLLFSRRSVVSLNRMVPKNYRLPIDRNSVSDDIGLYLTTQIGILVDDDLLPQTADAADLVAHLVKGADGMFLWARPMSAYLNSPALTQAMRVRTIMDVILPEGLDAMYNRILGLIAQTGPTERDLAQRILVWLTFAIRPLTYRELNEALTVKDNQTCKDYSNQFSDLQETIAIVCGGLVERTTSSYAGGNEEFTFRFIHLSVKEYFTKIRKASNPAKSSQGLLLPSYLAHLDIFRYCAQHLMAQTHQELGSVNSSILKNSFTAYASCYWMDHLAEIPIHLDLFDPADVSDLEWVAMQTISTLGTMLNSPRTITFWLNVYYCVIPPGPELVTQHPRYELIHRFAAWIQQLPPPLHQKRMFSDMYSTLEEFAMDIETLIKSWGEQLIKSPSIIWDEVPAFLKSSFLMKSDSTKVTSLSSQELKPGLSSSKPLCDISATAVDGKFNGVLTIWPSRAYEKQWNQLQPQSPYSFLLPLCSGWTARYEVWSIEGEPARLFDIRIPLRESEISLQMRQSFRQDSSNDWKTSFPLAISDDALSFVILRTLFKISTSSSGMAGSLLSFVIPMDFLGASAPKWTDQLQQFNPSQLGIANLPPGLHFLHHDWYSYYISFSSNGRYLFFSDRIRTLPPVYHLAVFEIHVSEHLCAELIGSGSFETFFGPSPMITNVAFHPRCPFIVYWNRGSVLLWHFQKPISEAIELAGGGPNPPDAITISSCGKYVVVTQERTSKVISIPNKDLNLLEVPRKEPEPYDDRRYNENSVAQIGKMDLSNFGLRPGHVLKGTHLSIQPGQTGHKILSISADGSVIVRAMDEIPSGVVEKMELVQVPQNGGGAMAASLIVPYNHDDKVRIVANCTPREAYSMSTSRKQGGGSFIVDRDLRSIRYAFDNSHSSSIAESSPQKRADLGTSPHLNKVLELADGEKSRALDAAKESRESQEPTAKRFKFSYPQPTLPNRF</sequence>
<evidence type="ECO:0000313" key="6">
    <source>
        <dbReference type="EMBL" id="OCL08347.1"/>
    </source>
</evidence>
<dbReference type="SUPFAM" id="SSF82171">
    <property type="entry name" value="DPP6 N-terminal domain-like"/>
    <property type="match status" value="1"/>
</dbReference>
<dbReference type="Pfam" id="PF22939">
    <property type="entry name" value="WHD_GPIID"/>
    <property type="match status" value="1"/>
</dbReference>
<dbReference type="InterPro" id="IPR056884">
    <property type="entry name" value="NPHP3-like_N"/>
</dbReference>
<dbReference type="PANTHER" id="PTHR10039">
    <property type="entry name" value="AMELOGENIN"/>
    <property type="match status" value="1"/>
</dbReference>
<feature type="region of interest" description="Disordered" evidence="2">
    <location>
        <begin position="1325"/>
        <end position="1391"/>
    </location>
</feature>
<evidence type="ECO:0000256" key="1">
    <source>
        <dbReference type="ARBA" id="ARBA00022737"/>
    </source>
</evidence>
<name>A0A8E2F0J4_9PEZI</name>
<dbReference type="Gene3D" id="3.40.50.300">
    <property type="entry name" value="P-loop containing nucleotide triphosphate hydrolases"/>
    <property type="match status" value="1"/>
</dbReference>
<keyword evidence="1" id="KW-0677">Repeat</keyword>
<evidence type="ECO:0000259" key="3">
    <source>
        <dbReference type="Pfam" id="PF22939"/>
    </source>
</evidence>
<dbReference type="PANTHER" id="PTHR10039:SF14">
    <property type="entry name" value="NACHT DOMAIN-CONTAINING PROTEIN"/>
    <property type="match status" value="1"/>
</dbReference>
<dbReference type="InterPro" id="IPR056125">
    <property type="entry name" value="DUF7708"/>
</dbReference>
<evidence type="ECO:0000259" key="5">
    <source>
        <dbReference type="Pfam" id="PF24883"/>
    </source>
</evidence>
<dbReference type="InterPro" id="IPR027417">
    <property type="entry name" value="P-loop_NTPase"/>
</dbReference>
<dbReference type="EMBL" id="KV749670">
    <property type="protein sequence ID" value="OCL08347.1"/>
    <property type="molecule type" value="Genomic_DNA"/>
</dbReference>
<feature type="compositionally biased region" description="Basic and acidic residues" evidence="2">
    <location>
        <begin position="1354"/>
        <end position="1375"/>
    </location>
</feature>
<protein>
    <recommendedName>
        <fullName evidence="8">NACHT domain-containing protein</fullName>
    </recommendedName>
</protein>
<evidence type="ECO:0000259" key="4">
    <source>
        <dbReference type="Pfam" id="PF24809"/>
    </source>
</evidence>
<feature type="domain" description="Nephrocystin 3-like N-terminal" evidence="5">
    <location>
        <begin position="267"/>
        <end position="445"/>
    </location>
</feature>
<dbReference type="SUPFAM" id="SSF52540">
    <property type="entry name" value="P-loop containing nucleoside triphosphate hydrolases"/>
    <property type="match status" value="1"/>
</dbReference>
<reference evidence="6 7" key="1">
    <citation type="journal article" date="2016" name="Nat. Commun.">
        <title>Ectomycorrhizal ecology is imprinted in the genome of the dominant symbiotic fungus Cenococcum geophilum.</title>
        <authorList>
            <consortium name="DOE Joint Genome Institute"/>
            <person name="Peter M."/>
            <person name="Kohler A."/>
            <person name="Ohm R.A."/>
            <person name="Kuo A."/>
            <person name="Krutzmann J."/>
            <person name="Morin E."/>
            <person name="Arend M."/>
            <person name="Barry K.W."/>
            <person name="Binder M."/>
            <person name="Choi C."/>
            <person name="Clum A."/>
            <person name="Copeland A."/>
            <person name="Grisel N."/>
            <person name="Haridas S."/>
            <person name="Kipfer T."/>
            <person name="LaButti K."/>
            <person name="Lindquist E."/>
            <person name="Lipzen A."/>
            <person name="Maire R."/>
            <person name="Meier B."/>
            <person name="Mihaltcheva S."/>
            <person name="Molinier V."/>
            <person name="Murat C."/>
            <person name="Poggeler S."/>
            <person name="Quandt C.A."/>
            <person name="Sperisen C."/>
            <person name="Tritt A."/>
            <person name="Tisserant E."/>
            <person name="Crous P.W."/>
            <person name="Henrissat B."/>
            <person name="Nehls U."/>
            <person name="Egli S."/>
            <person name="Spatafora J.W."/>
            <person name="Grigoriev I.V."/>
            <person name="Martin F.M."/>
        </authorList>
    </citation>
    <scope>NUCLEOTIDE SEQUENCE [LARGE SCALE GENOMIC DNA]</scope>
    <source>
        <strain evidence="6 7">CBS 207.34</strain>
    </source>
</reference>
<feature type="domain" description="DUF7708" evidence="4">
    <location>
        <begin position="38"/>
        <end position="181"/>
    </location>
</feature>
<organism evidence="6 7">
    <name type="scientific">Glonium stellatum</name>
    <dbReference type="NCBI Taxonomy" id="574774"/>
    <lineage>
        <taxon>Eukaryota</taxon>
        <taxon>Fungi</taxon>
        <taxon>Dikarya</taxon>
        <taxon>Ascomycota</taxon>
        <taxon>Pezizomycotina</taxon>
        <taxon>Dothideomycetes</taxon>
        <taxon>Pleosporomycetidae</taxon>
        <taxon>Gloniales</taxon>
        <taxon>Gloniaceae</taxon>
        <taxon>Glonium</taxon>
    </lineage>
</organism>
<keyword evidence="7" id="KW-1185">Reference proteome</keyword>
<dbReference type="OrthoDB" id="5389400at2759"/>
<dbReference type="Pfam" id="PF24883">
    <property type="entry name" value="NPHP3_N"/>
    <property type="match status" value="1"/>
</dbReference>
<dbReference type="Proteomes" id="UP000250140">
    <property type="component" value="Unassembled WGS sequence"/>
</dbReference>
<dbReference type="Pfam" id="PF24809">
    <property type="entry name" value="DUF7708"/>
    <property type="match status" value="1"/>
</dbReference>
<evidence type="ECO:0000313" key="7">
    <source>
        <dbReference type="Proteomes" id="UP000250140"/>
    </source>
</evidence>